<evidence type="ECO:0000256" key="7">
    <source>
        <dbReference type="ARBA" id="ARBA00048326"/>
    </source>
</evidence>
<dbReference type="PANTHER" id="PTHR43542:SF1">
    <property type="entry name" value="METHYLTRANSFERASE"/>
    <property type="match status" value="1"/>
</dbReference>
<dbReference type="GO" id="GO:0052913">
    <property type="term" value="F:16S rRNA (guanine(966)-N(2))-methyltransferase activity"/>
    <property type="evidence" value="ECO:0007669"/>
    <property type="project" value="UniProtKB-EC"/>
</dbReference>
<dbReference type="SUPFAM" id="SSF53335">
    <property type="entry name" value="S-adenosyl-L-methionine-dependent methyltransferases"/>
    <property type="match status" value="1"/>
</dbReference>
<evidence type="ECO:0000313" key="10">
    <source>
        <dbReference type="EMBL" id="VFK03351.1"/>
    </source>
</evidence>
<keyword evidence="5 8" id="KW-0489">Methyltransferase</keyword>
<gene>
    <name evidence="10" type="ORF">BECKH772A_GA0070896_103192</name>
    <name evidence="9" type="ORF">BECKH772B_GA0070898_102515</name>
    <name evidence="11" type="ORF">BECKH772C_GA0070978_103152</name>
</gene>
<evidence type="ECO:0000256" key="1">
    <source>
        <dbReference type="ARBA" id="ARBA00002649"/>
    </source>
</evidence>
<dbReference type="NCBIfam" id="TIGR00095">
    <property type="entry name" value="16S rRNA (guanine(966)-N(2))-methyltransferase RsmD"/>
    <property type="match status" value="1"/>
</dbReference>
<evidence type="ECO:0000313" key="9">
    <source>
        <dbReference type="EMBL" id="VFK01893.1"/>
    </source>
</evidence>
<name>A0A450VAT8_9GAMM</name>
<evidence type="ECO:0000256" key="4">
    <source>
        <dbReference type="ARBA" id="ARBA00013682"/>
    </source>
</evidence>
<dbReference type="PANTHER" id="PTHR43542">
    <property type="entry name" value="METHYLTRANSFERASE"/>
    <property type="match status" value="1"/>
</dbReference>
<dbReference type="Gene3D" id="3.40.50.150">
    <property type="entry name" value="Vaccinia Virus protein VP39"/>
    <property type="match status" value="1"/>
</dbReference>
<comment type="function">
    <text evidence="1 8">Specifically methylates the guanine in position 966 of 16S rRNA in the assembled 30S particle.</text>
</comment>
<keyword evidence="8" id="KW-0698">rRNA processing</keyword>
<dbReference type="EMBL" id="CAADFJ010000315">
    <property type="protein sequence ID" value="VFK05957.1"/>
    <property type="molecule type" value="Genomic_DNA"/>
</dbReference>
<keyword evidence="6 8" id="KW-0808">Transferase</keyword>
<dbReference type="PROSITE" id="PS00092">
    <property type="entry name" value="N6_MTASE"/>
    <property type="match status" value="1"/>
</dbReference>
<evidence type="ECO:0000256" key="2">
    <source>
        <dbReference type="ARBA" id="ARBA00005269"/>
    </source>
</evidence>
<dbReference type="InterPro" id="IPR004398">
    <property type="entry name" value="RNA_MeTrfase_RsmD"/>
</dbReference>
<dbReference type="InterPro" id="IPR029063">
    <property type="entry name" value="SAM-dependent_MTases_sf"/>
</dbReference>
<proteinExistence type="inferred from homology"/>
<accession>A0A450VAT8</accession>
<comment type="similarity">
    <text evidence="2 8">Belongs to the methyltransferase superfamily. RsmD family.</text>
</comment>
<organism evidence="9">
    <name type="scientific">Candidatus Kentrum eta</name>
    <dbReference type="NCBI Taxonomy" id="2126337"/>
    <lineage>
        <taxon>Bacteria</taxon>
        <taxon>Pseudomonadati</taxon>
        <taxon>Pseudomonadota</taxon>
        <taxon>Gammaproteobacteria</taxon>
        <taxon>Candidatus Kentrum</taxon>
    </lineage>
</organism>
<dbReference type="Pfam" id="PF03602">
    <property type="entry name" value="Cons_hypoth95"/>
    <property type="match status" value="1"/>
</dbReference>
<dbReference type="EMBL" id="CAADFI010000251">
    <property type="protein sequence ID" value="VFK01893.1"/>
    <property type="molecule type" value="Genomic_DNA"/>
</dbReference>
<dbReference type="CDD" id="cd02440">
    <property type="entry name" value="AdoMet_MTases"/>
    <property type="match status" value="1"/>
</dbReference>
<dbReference type="AlphaFoldDB" id="A0A450VAT8"/>
<protein>
    <recommendedName>
        <fullName evidence="4 8">Ribosomal RNA small subunit methyltransferase D</fullName>
        <ecNumber evidence="3 8">2.1.1.171</ecNumber>
    </recommendedName>
</protein>
<sequence>MADSHGKGGTIRIIAGHWKRYRLRVPDVPGLRPTPDRVRETLFNWLGDRICGMRCLDLFAGSGALGFEAASRGAAEIVFVEWHKDAVKDLEAGAHALINRDARPRPGMLSKIIPGGTPKITILHSDALRYLMKSSAGPFDMVFLDPPFDSDLLETACRLLDNGRWLGETTGIYLEMRRFSPQPALPAGWAVTHSAMAGEIRYALAHGVMIA</sequence>
<dbReference type="GO" id="GO:0003676">
    <property type="term" value="F:nucleic acid binding"/>
    <property type="evidence" value="ECO:0007669"/>
    <property type="project" value="InterPro"/>
</dbReference>
<evidence type="ECO:0000256" key="8">
    <source>
        <dbReference type="PIRNR" id="PIRNR004553"/>
    </source>
</evidence>
<evidence type="ECO:0000313" key="11">
    <source>
        <dbReference type="EMBL" id="VFK05957.1"/>
    </source>
</evidence>
<comment type="catalytic activity">
    <reaction evidence="7 8">
        <text>guanosine(966) in 16S rRNA + S-adenosyl-L-methionine = N(2)-methylguanosine(966) in 16S rRNA + S-adenosyl-L-homocysteine + H(+)</text>
        <dbReference type="Rhea" id="RHEA:23548"/>
        <dbReference type="Rhea" id="RHEA-COMP:10211"/>
        <dbReference type="Rhea" id="RHEA-COMP:10212"/>
        <dbReference type="ChEBI" id="CHEBI:15378"/>
        <dbReference type="ChEBI" id="CHEBI:57856"/>
        <dbReference type="ChEBI" id="CHEBI:59789"/>
        <dbReference type="ChEBI" id="CHEBI:74269"/>
        <dbReference type="ChEBI" id="CHEBI:74481"/>
        <dbReference type="EC" id="2.1.1.171"/>
    </reaction>
</comment>
<reference evidence="9" key="1">
    <citation type="submission" date="2019-02" db="EMBL/GenBank/DDBJ databases">
        <authorList>
            <person name="Gruber-Vodicka R. H."/>
            <person name="Seah K. B. B."/>
        </authorList>
    </citation>
    <scope>NUCLEOTIDE SEQUENCE</scope>
    <source>
        <strain evidence="11">BECK_SA2B12</strain>
        <strain evidence="10">BECK_SA2B15</strain>
        <strain evidence="9">BECK_SA2B20</strain>
    </source>
</reference>
<evidence type="ECO:0000256" key="3">
    <source>
        <dbReference type="ARBA" id="ARBA00012141"/>
    </source>
</evidence>
<dbReference type="EC" id="2.1.1.171" evidence="3 8"/>
<keyword evidence="8" id="KW-0949">S-adenosyl-L-methionine</keyword>
<dbReference type="InterPro" id="IPR002052">
    <property type="entry name" value="DNA_methylase_N6_adenine_CS"/>
</dbReference>
<dbReference type="PIRSF" id="PIRSF004553">
    <property type="entry name" value="CHP00095"/>
    <property type="match status" value="1"/>
</dbReference>
<evidence type="ECO:0000256" key="6">
    <source>
        <dbReference type="ARBA" id="ARBA00022679"/>
    </source>
</evidence>
<dbReference type="EMBL" id="CAADFG010000319">
    <property type="protein sequence ID" value="VFK03351.1"/>
    <property type="molecule type" value="Genomic_DNA"/>
</dbReference>
<evidence type="ECO:0000256" key="5">
    <source>
        <dbReference type="ARBA" id="ARBA00022603"/>
    </source>
</evidence>